<sequence length="267" mass="28343">MSISTPGGPQRRPTVVSTGKKPAAGRPAADAKAGSGKPATPQRSGGGKGPRKPITPVKVSQGRPWGPIALFVAVGVLATAIIGYGAWATFKGSQSWQDKAAQIEGIVNFRKTDPESISDQEHRAGKIEYKQSPPVGGPHNPTWQRCLGDVYDAPIANEHALHSLEHGAVWLTYRPDLPVADVEKLASVIRNNDFMLMSPYEGLDAPISVQAWGYQLKLDNADDPRIKEFATVLAQNASVEPGVPCSSGNYTTGTGTEPRELEPSMGG</sequence>
<feature type="compositionally biased region" description="Low complexity" evidence="1">
    <location>
        <begin position="19"/>
        <end position="34"/>
    </location>
</feature>
<name>A0A917WZS4_9ACTN</name>
<feature type="region of interest" description="Disordered" evidence="1">
    <location>
        <begin position="243"/>
        <end position="267"/>
    </location>
</feature>
<feature type="compositionally biased region" description="Polar residues" evidence="1">
    <location>
        <begin position="246"/>
        <end position="255"/>
    </location>
</feature>
<dbReference type="RefSeq" id="WP_189044863.1">
    <property type="nucleotide sequence ID" value="NZ_BMNB01000013.1"/>
</dbReference>
<dbReference type="InterPro" id="IPR021454">
    <property type="entry name" value="DUF3105"/>
</dbReference>
<dbReference type="Pfam" id="PF11303">
    <property type="entry name" value="DUF3105"/>
    <property type="match status" value="1"/>
</dbReference>
<keyword evidence="4" id="KW-1185">Reference proteome</keyword>
<dbReference type="AlphaFoldDB" id="A0A917WZS4"/>
<dbReference type="EMBL" id="BMNB01000013">
    <property type="protein sequence ID" value="GGM44209.1"/>
    <property type="molecule type" value="Genomic_DNA"/>
</dbReference>
<evidence type="ECO:0008006" key="5">
    <source>
        <dbReference type="Google" id="ProtNLM"/>
    </source>
</evidence>
<reference evidence="3" key="2">
    <citation type="submission" date="2020-09" db="EMBL/GenBank/DDBJ databases">
        <authorList>
            <person name="Sun Q."/>
            <person name="Zhou Y."/>
        </authorList>
    </citation>
    <scope>NUCLEOTIDE SEQUENCE</scope>
    <source>
        <strain evidence="3">CGMCC 4.7312</strain>
    </source>
</reference>
<accession>A0A917WZS4</accession>
<feature type="compositionally biased region" description="Basic and acidic residues" evidence="1">
    <location>
        <begin position="257"/>
        <end position="267"/>
    </location>
</feature>
<evidence type="ECO:0000313" key="4">
    <source>
        <dbReference type="Proteomes" id="UP000608890"/>
    </source>
</evidence>
<reference evidence="3" key="1">
    <citation type="journal article" date="2014" name="Int. J. Syst. Evol. Microbiol.">
        <title>Complete genome sequence of Corynebacterium casei LMG S-19264T (=DSM 44701T), isolated from a smear-ripened cheese.</title>
        <authorList>
            <consortium name="US DOE Joint Genome Institute (JGI-PGF)"/>
            <person name="Walter F."/>
            <person name="Albersmeier A."/>
            <person name="Kalinowski J."/>
            <person name="Ruckert C."/>
        </authorList>
    </citation>
    <scope>NUCLEOTIDE SEQUENCE</scope>
    <source>
        <strain evidence="3">CGMCC 4.7312</strain>
    </source>
</reference>
<evidence type="ECO:0000256" key="2">
    <source>
        <dbReference type="SAM" id="Phobius"/>
    </source>
</evidence>
<keyword evidence="2" id="KW-0812">Transmembrane</keyword>
<gene>
    <name evidence="3" type="ORF">GCM10011608_31170</name>
</gene>
<evidence type="ECO:0000313" key="3">
    <source>
        <dbReference type="EMBL" id="GGM44209.1"/>
    </source>
</evidence>
<dbReference type="Proteomes" id="UP000608890">
    <property type="component" value="Unassembled WGS sequence"/>
</dbReference>
<keyword evidence="2" id="KW-1133">Transmembrane helix</keyword>
<protein>
    <recommendedName>
        <fullName evidence="5">DUF3105 domain-containing protein</fullName>
    </recommendedName>
</protein>
<feature type="region of interest" description="Disordered" evidence="1">
    <location>
        <begin position="1"/>
        <end position="60"/>
    </location>
</feature>
<keyword evidence="2" id="KW-0472">Membrane</keyword>
<comment type="caution">
    <text evidence="3">The sequence shown here is derived from an EMBL/GenBank/DDBJ whole genome shotgun (WGS) entry which is preliminary data.</text>
</comment>
<feature type="transmembrane region" description="Helical" evidence="2">
    <location>
        <begin position="68"/>
        <end position="90"/>
    </location>
</feature>
<organism evidence="3 4">
    <name type="scientific">Micromonospora sonchi</name>
    <dbReference type="NCBI Taxonomy" id="1763543"/>
    <lineage>
        <taxon>Bacteria</taxon>
        <taxon>Bacillati</taxon>
        <taxon>Actinomycetota</taxon>
        <taxon>Actinomycetes</taxon>
        <taxon>Micromonosporales</taxon>
        <taxon>Micromonosporaceae</taxon>
        <taxon>Micromonospora</taxon>
    </lineage>
</organism>
<proteinExistence type="predicted"/>
<evidence type="ECO:0000256" key="1">
    <source>
        <dbReference type="SAM" id="MobiDB-lite"/>
    </source>
</evidence>